<protein>
    <submittedName>
        <fullName evidence="3">Uncharacterized protein</fullName>
    </submittedName>
</protein>
<evidence type="ECO:0000313" key="3">
    <source>
        <dbReference type="EMBL" id="SEB92140.1"/>
    </source>
</evidence>
<dbReference type="Proteomes" id="UP000182409">
    <property type="component" value="Unassembled WGS sequence"/>
</dbReference>
<organism evidence="3 4">
    <name type="scientific">Terriglobus roseus</name>
    <dbReference type="NCBI Taxonomy" id="392734"/>
    <lineage>
        <taxon>Bacteria</taxon>
        <taxon>Pseudomonadati</taxon>
        <taxon>Acidobacteriota</taxon>
        <taxon>Terriglobia</taxon>
        <taxon>Terriglobales</taxon>
        <taxon>Acidobacteriaceae</taxon>
        <taxon>Terriglobus</taxon>
    </lineage>
</organism>
<proteinExistence type="predicted"/>
<feature type="region of interest" description="Disordered" evidence="1">
    <location>
        <begin position="217"/>
        <end position="239"/>
    </location>
</feature>
<name>A0A1H4N9P1_9BACT</name>
<keyword evidence="2" id="KW-0472">Membrane</keyword>
<evidence type="ECO:0000256" key="1">
    <source>
        <dbReference type="SAM" id="MobiDB-lite"/>
    </source>
</evidence>
<keyword evidence="2" id="KW-0812">Transmembrane</keyword>
<gene>
    <name evidence="3" type="ORF">SAMN05443244_2187</name>
</gene>
<dbReference type="RefSeq" id="WP_212733180.1">
    <property type="nucleotide sequence ID" value="NZ_FNSD01000001.1"/>
</dbReference>
<accession>A0A1H4N9P1</accession>
<feature type="transmembrane region" description="Helical" evidence="2">
    <location>
        <begin position="16"/>
        <end position="33"/>
    </location>
</feature>
<dbReference type="AlphaFoldDB" id="A0A1H4N9P1"/>
<reference evidence="3 4" key="1">
    <citation type="submission" date="2016-10" db="EMBL/GenBank/DDBJ databases">
        <authorList>
            <person name="de Groot N.N."/>
        </authorList>
    </citation>
    <scope>NUCLEOTIDE SEQUENCE [LARGE SCALE GENOMIC DNA]</scope>
    <source>
        <strain evidence="3 4">AB35.6</strain>
    </source>
</reference>
<sequence length="239" mass="27004">MEVHVPEHPIHTWREFFTHIGIVTIGLLIAIALEQSVEALHHRHQRTELREALHQDGERTIADTQRMLINQRARMVWLKARMTQVRTAIASHNPLPVAAAADFADFDLPDMPAWRAARASGLLERLPQDDLRAWSEVDLTLTGVNTSYADQMTAIRKRHAFETQFNVAAGQSTTPMPSDAMQRYFDLLSDEASTVLALQSDVAELQGAEEAVLHGERSLDHIQESERHGELPVNTDRRQ</sequence>
<keyword evidence="2" id="KW-1133">Transmembrane helix</keyword>
<dbReference type="EMBL" id="FNSD01000001">
    <property type="protein sequence ID" value="SEB92140.1"/>
    <property type="molecule type" value="Genomic_DNA"/>
</dbReference>
<evidence type="ECO:0000256" key="2">
    <source>
        <dbReference type="SAM" id="Phobius"/>
    </source>
</evidence>
<evidence type="ECO:0000313" key="4">
    <source>
        <dbReference type="Proteomes" id="UP000182409"/>
    </source>
</evidence>